<dbReference type="EMBL" id="UAWQ01000005">
    <property type="protein sequence ID" value="SQC41578.1"/>
    <property type="molecule type" value="Genomic_DNA"/>
</dbReference>
<sequence length="108" mass="12125">MTFDEIKERFAGAGTGTDAFRGLYNETFELMNADKENAAVYFLIGVAARSYVLRYDDQAVDPDFAEQSKQTMSALVDKIAFALHQPAEDKIKIASEVASEYHWKVTSF</sequence>
<name>A0A0J4WRF7_KLEPN</name>
<dbReference type="AlphaFoldDB" id="A0A0J4WRF7"/>
<accession>A0A0J4WRF7</accession>
<proteinExistence type="predicted"/>
<reference evidence="1 3" key="1">
    <citation type="journal article" date="2017" name="J. Infect. Dis.">
        <title>An Analysis of the Epidemic of Klebsiella pneumoniae Carbapenemase-Producing K. pneumoniae: Convergence of Two Evolutionary Mechanisms Creates the Perfect Storm.</title>
        <authorList>
            <person name="Rojas L.J."/>
            <person name="Weinstock G.M."/>
            <person name="De La Cadena E."/>
            <person name="Diaz L."/>
            <person name="Rios R."/>
            <person name="Hanson B.M."/>
            <person name="Brown J.S."/>
            <person name="Vats P."/>
            <person name="Phillips D.S."/>
            <person name="Nguyen H."/>
            <person name="Hujer K.M."/>
            <person name="Correa A."/>
            <person name="Adams M.D."/>
            <person name="Perez F."/>
            <person name="Sodergren E."/>
            <person name="Narechania A."/>
            <person name="Planet P.J."/>
            <person name="Villegas M.V."/>
            <person name="Bonomo R.A."/>
            <person name="Arias C.A."/>
        </authorList>
    </citation>
    <scope>NUCLEOTIDE SEQUENCE [LARGE SCALE GENOMIC DNA]</scope>
    <source>
        <strain evidence="1 3">COL-Kpn30</strain>
    </source>
</reference>
<organism evidence="2 4">
    <name type="scientific">Klebsiella pneumoniae</name>
    <dbReference type="NCBI Taxonomy" id="573"/>
    <lineage>
        <taxon>Bacteria</taxon>
        <taxon>Pseudomonadati</taxon>
        <taxon>Pseudomonadota</taxon>
        <taxon>Gammaproteobacteria</taxon>
        <taxon>Enterobacterales</taxon>
        <taxon>Enterobacteriaceae</taxon>
        <taxon>Klebsiella/Raoultella group</taxon>
        <taxon>Klebsiella</taxon>
        <taxon>Klebsiella pneumoniae complex</taxon>
    </lineage>
</organism>
<dbReference type="RefSeq" id="WP_032435793.1">
    <property type="nucleotide sequence ID" value="NZ_CAAGUX010000026.1"/>
</dbReference>
<dbReference type="Proteomes" id="UP000234439">
    <property type="component" value="Unassembled WGS sequence"/>
</dbReference>
<dbReference type="EMBL" id="NCMJ01000119">
    <property type="protein sequence ID" value="PLE25679.1"/>
    <property type="molecule type" value="Genomic_DNA"/>
</dbReference>
<reference evidence="2 4" key="2">
    <citation type="submission" date="2018-06" db="EMBL/GenBank/DDBJ databases">
        <authorList>
            <consortium name="Pathogen Informatics"/>
            <person name="Doyle S."/>
        </authorList>
    </citation>
    <scope>NUCLEOTIDE SEQUENCE [LARGE SCALE GENOMIC DNA]</scope>
    <source>
        <strain evidence="2 4">NCTC13465</strain>
    </source>
</reference>
<evidence type="ECO:0000313" key="3">
    <source>
        <dbReference type="Proteomes" id="UP000234439"/>
    </source>
</evidence>
<dbReference type="Proteomes" id="UP000251721">
    <property type="component" value="Unassembled WGS sequence"/>
</dbReference>
<evidence type="ECO:0000313" key="4">
    <source>
        <dbReference type="Proteomes" id="UP000251721"/>
    </source>
</evidence>
<evidence type="ECO:0000313" key="2">
    <source>
        <dbReference type="EMBL" id="SQC41578.1"/>
    </source>
</evidence>
<protein>
    <submittedName>
        <fullName evidence="2">Uncharacterized protein</fullName>
    </submittedName>
</protein>
<evidence type="ECO:0000313" key="1">
    <source>
        <dbReference type="EMBL" id="PLE25679.1"/>
    </source>
</evidence>
<gene>
    <name evidence="1" type="ORF">B6I68_21365</name>
    <name evidence="2" type="ORF">NCTC13465_00821</name>
</gene>